<evidence type="ECO:0000256" key="1">
    <source>
        <dbReference type="SAM" id="Phobius"/>
    </source>
</evidence>
<protein>
    <submittedName>
        <fullName evidence="2">Uncharacterized protein</fullName>
    </submittedName>
</protein>
<keyword evidence="3" id="KW-1185">Reference proteome</keyword>
<keyword evidence="1" id="KW-0472">Membrane</keyword>
<dbReference type="EMBL" id="CP151767">
    <property type="protein sequence ID" value="WZU67451.1"/>
    <property type="molecule type" value="Genomic_DNA"/>
</dbReference>
<feature type="transmembrane region" description="Helical" evidence="1">
    <location>
        <begin position="49"/>
        <end position="70"/>
    </location>
</feature>
<gene>
    <name evidence="2" type="ORF">AABB31_21415</name>
</gene>
<accession>A0AAN0MG31</accession>
<evidence type="ECO:0000313" key="3">
    <source>
        <dbReference type="Proteomes" id="UP001470809"/>
    </source>
</evidence>
<proteinExistence type="predicted"/>
<dbReference type="AlphaFoldDB" id="A0AAN0MG31"/>
<dbReference type="RefSeq" id="WP_342076762.1">
    <property type="nucleotide sequence ID" value="NZ_CP151767.2"/>
</dbReference>
<sequence length="114" mass="12500">MAQANVPFDKRLKRIVRRHDRMAHGVVKTVNADGLIVARPRIYNPRFPLKGLLVLIVAGLVFKGFLFAYLGETAYADRVASLQQGSVMEQAGAWVMQADPVTTVIANAIKPILG</sequence>
<keyword evidence="1" id="KW-1133">Transmembrane helix</keyword>
<name>A0AAN0MG31_9RHOB</name>
<reference evidence="2 3" key="2">
    <citation type="submission" date="2024-08" db="EMBL/GenBank/DDBJ databases">
        <title>Phylogenomic analyses of a clade within the roseobacter group suggest taxonomic reassignments of species of the genera Aestuariivita, Citreicella, Loktanella, Nautella, Pelagibaca, Ruegeria, Thalassobius, Thiobacimonas and Tropicibacter, and the proposal o.</title>
        <authorList>
            <person name="Jeon C.O."/>
        </authorList>
    </citation>
    <scope>NUCLEOTIDE SEQUENCE [LARGE SCALE GENOMIC DNA]</scope>
    <source>
        <strain evidence="2 3">SS1-5</strain>
    </source>
</reference>
<reference evidence="3" key="1">
    <citation type="submission" date="2024-04" db="EMBL/GenBank/DDBJ databases">
        <title>Phylogenomic analyses of a clade within the roseobacter group suggest taxonomic reassignments of species of the genera Aestuariivita, Citreicella, Loktanella, Nautella, Pelagibaca, Ruegeria, Thalassobius, Thiobacimonas and Tropicibacter, and the proposal o.</title>
        <authorList>
            <person name="Jeon C.O."/>
        </authorList>
    </citation>
    <scope>NUCLEOTIDE SEQUENCE [LARGE SCALE GENOMIC DNA]</scope>
    <source>
        <strain evidence="3">SS1-5</strain>
    </source>
</reference>
<keyword evidence="1" id="KW-0812">Transmembrane</keyword>
<dbReference type="KEGG" id="yrh:AABB31_21415"/>
<evidence type="ECO:0000313" key="2">
    <source>
        <dbReference type="EMBL" id="WZU67451.1"/>
    </source>
</evidence>
<organism evidence="2 3">
    <name type="scientific">Yoonia rhodophyticola</name>
    <dbReference type="NCBI Taxonomy" id="3137370"/>
    <lineage>
        <taxon>Bacteria</taxon>
        <taxon>Pseudomonadati</taxon>
        <taxon>Pseudomonadota</taxon>
        <taxon>Alphaproteobacteria</taxon>
        <taxon>Rhodobacterales</taxon>
        <taxon>Paracoccaceae</taxon>
        <taxon>Yoonia</taxon>
    </lineage>
</organism>
<dbReference type="Proteomes" id="UP001470809">
    <property type="component" value="Chromosome"/>
</dbReference>